<evidence type="ECO:0000259" key="3">
    <source>
        <dbReference type="PROSITE" id="PS50112"/>
    </source>
</evidence>
<dbReference type="SUPFAM" id="SSF55874">
    <property type="entry name" value="ATPase domain of HSP90 chaperone/DNA topoisomerase II/histidine kinase"/>
    <property type="match status" value="1"/>
</dbReference>
<dbReference type="SMART" id="SM00065">
    <property type="entry name" value="GAF"/>
    <property type="match status" value="1"/>
</dbReference>
<evidence type="ECO:0000313" key="5">
    <source>
        <dbReference type="Proteomes" id="UP000061018"/>
    </source>
</evidence>
<name>A0A0K2AYD9_STRA7</name>
<dbReference type="Gene3D" id="3.60.40.10">
    <property type="entry name" value="PPM-type phosphatase domain"/>
    <property type="match status" value="1"/>
</dbReference>
<dbReference type="SUPFAM" id="SSF55785">
    <property type="entry name" value="PYP-like sensor domain (PAS domain)"/>
    <property type="match status" value="2"/>
</dbReference>
<dbReference type="STRING" id="1889.SAM40697_4398"/>
<dbReference type="InterPro" id="IPR052016">
    <property type="entry name" value="Bact_Sigma-Reg"/>
</dbReference>
<dbReference type="EMBL" id="CP012382">
    <property type="protein sequence ID" value="AKZ57926.1"/>
    <property type="molecule type" value="Genomic_DNA"/>
</dbReference>
<dbReference type="SMART" id="SM00091">
    <property type="entry name" value="PAS"/>
    <property type="match status" value="2"/>
</dbReference>
<dbReference type="PANTHER" id="PTHR43156">
    <property type="entry name" value="STAGE II SPORULATION PROTEIN E-RELATED"/>
    <property type="match status" value="1"/>
</dbReference>
<dbReference type="InterPro" id="IPR036457">
    <property type="entry name" value="PPM-type-like_dom_sf"/>
</dbReference>
<protein>
    <submittedName>
        <fullName evidence="4">Magnesium or manganese-dependent protein phosphatase</fullName>
    </submittedName>
</protein>
<dbReference type="SUPFAM" id="SSF55781">
    <property type="entry name" value="GAF domain-like"/>
    <property type="match status" value="1"/>
</dbReference>
<dbReference type="Gene3D" id="3.30.450.20">
    <property type="entry name" value="PAS domain"/>
    <property type="match status" value="2"/>
</dbReference>
<dbReference type="NCBIfam" id="TIGR00229">
    <property type="entry name" value="sensory_box"/>
    <property type="match status" value="2"/>
</dbReference>
<dbReference type="FunFam" id="3.30.450.20:FF:000120">
    <property type="entry name" value="PAS domain S-box protein"/>
    <property type="match status" value="1"/>
</dbReference>
<organism evidence="4 5">
    <name type="scientific">Streptomyces ambofaciens (strain ATCC 23877 / 3486 / DSM 40053 / JCM 4204 / NBRC 12836 / NRRL B-2516)</name>
    <dbReference type="NCBI Taxonomy" id="278992"/>
    <lineage>
        <taxon>Bacteria</taxon>
        <taxon>Bacillati</taxon>
        <taxon>Actinomycetota</taxon>
        <taxon>Actinomycetes</taxon>
        <taxon>Kitasatosporales</taxon>
        <taxon>Streptomycetaceae</taxon>
        <taxon>Streptomyces</taxon>
    </lineage>
</organism>
<dbReference type="Proteomes" id="UP000061018">
    <property type="component" value="Chromosome"/>
</dbReference>
<dbReference type="Pfam" id="PF07228">
    <property type="entry name" value="SpoIIE"/>
    <property type="match status" value="1"/>
</dbReference>
<dbReference type="GO" id="GO:0016791">
    <property type="term" value="F:phosphatase activity"/>
    <property type="evidence" value="ECO:0007669"/>
    <property type="project" value="TreeGrafter"/>
</dbReference>
<dbReference type="InterPro" id="IPR036890">
    <property type="entry name" value="HATPase_C_sf"/>
</dbReference>
<dbReference type="RefSeq" id="WP_053136562.1">
    <property type="nucleotide sequence ID" value="NZ_CP012382.1"/>
</dbReference>
<dbReference type="Pfam" id="PF13185">
    <property type="entry name" value="GAF_2"/>
    <property type="match status" value="1"/>
</dbReference>
<evidence type="ECO:0000256" key="2">
    <source>
        <dbReference type="SAM" id="MobiDB-lite"/>
    </source>
</evidence>
<dbReference type="InterPro" id="IPR013656">
    <property type="entry name" value="PAS_4"/>
</dbReference>
<dbReference type="AlphaFoldDB" id="A0A0K2AYD9"/>
<dbReference type="Gene3D" id="3.30.565.10">
    <property type="entry name" value="Histidine kinase-like ATPase, C-terminal domain"/>
    <property type="match status" value="1"/>
</dbReference>
<gene>
    <name evidence="4" type="ORF">SAM23877_4881</name>
</gene>
<feature type="domain" description="PAS" evidence="3">
    <location>
        <begin position="42"/>
        <end position="97"/>
    </location>
</feature>
<dbReference type="SMART" id="SM00331">
    <property type="entry name" value="PP2C_SIG"/>
    <property type="match status" value="1"/>
</dbReference>
<dbReference type="KEGG" id="samb:SAM23877_4881"/>
<dbReference type="InterPro" id="IPR029016">
    <property type="entry name" value="GAF-like_dom_sf"/>
</dbReference>
<dbReference type="Gene3D" id="3.30.450.40">
    <property type="match status" value="1"/>
</dbReference>
<feature type="domain" description="PAS" evidence="3">
    <location>
        <begin position="170"/>
        <end position="225"/>
    </location>
</feature>
<dbReference type="InterPro" id="IPR003594">
    <property type="entry name" value="HATPase_dom"/>
</dbReference>
<dbReference type="Pfam" id="PF13581">
    <property type="entry name" value="HATPase_c_2"/>
    <property type="match status" value="1"/>
</dbReference>
<dbReference type="CDD" id="cd16936">
    <property type="entry name" value="HATPase_RsbW-like"/>
    <property type="match status" value="1"/>
</dbReference>
<feature type="region of interest" description="Disordered" evidence="2">
    <location>
        <begin position="1"/>
        <end position="24"/>
    </location>
</feature>
<dbReference type="PROSITE" id="PS50112">
    <property type="entry name" value="PAS"/>
    <property type="match status" value="2"/>
</dbReference>
<dbReference type="Pfam" id="PF08448">
    <property type="entry name" value="PAS_4"/>
    <property type="match status" value="1"/>
</dbReference>
<reference evidence="5" key="1">
    <citation type="journal article" date="2015" name="J. Biotechnol.">
        <title>Complete genome sequence of Streptomyces ambofaciens ATCC 23877, the spiramycin producer.</title>
        <authorList>
            <person name="Thibessard A."/>
            <person name="Haas D."/>
            <person name="Gerbaud C."/>
            <person name="Aigle B."/>
            <person name="Lautru S."/>
            <person name="Pernodet J.L."/>
            <person name="Leblond P."/>
        </authorList>
    </citation>
    <scope>NUCLEOTIDE SEQUENCE [LARGE SCALE GENOMIC DNA]</scope>
    <source>
        <strain evidence="5">ATCC 23877 / 3486 / DSM 40053 / JCM 4204 / NBRC 12836 / NRRL B-2516</strain>
    </source>
</reference>
<proteinExistence type="predicted"/>
<dbReference type="FunFam" id="3.30.565.10:FF:000028">
    <property type="entry name" value="PAS sensor protein"/>
    <property type="match status" value="1"/>
</dbReference>
<evidence type="ECO:0000313" key="4">
    <source>
        <dbReference type="EMBL" id="AKZ57926.1"/>
    </source>
</evidence>
<dbReference type="PANTHER" id="PTHR43156:SF2">
    <property type="entry name" value="STAGE II SPORULATION PROTEIN E"/>
    <property type="match status" value="1"/>
</dbReference>
<accession>A0A0K2AYD9</accession>
<sequence length="859" mass="92740">MSEIPARATESEGPSDGAPFGDAVWQSSPPGSIYDYIKVASFSIGPDGLVDQWSLRAEQLLGIPAEHAVGTDPIEAFIDPDLRERGQRKMAEILDGREWTGVVPFRAPDTGTEGERRGRRGLAEVYVMPTRTEDGEKAAVCIVVDVRVLRSIETDLAASQAIFGQSPFGFLLIDPDLRVRRANQRFASVFGGTPDEHRGKGVHDYLPRAEAERVSATLRRVLETGDSITDMHVTGFSPGSDERRHWSVNLYRVHSGSGRPIGVAWLGTDITARREAAREAAAARRNLALLNEAGARIGNSLDLETTARELLDVVVPGFCDLATVDLYQGLLAGDETPPGLADGGGELRRVAFSSAVSDAPFQGAGERVRLGAVHHYPFTSPCADALRTARPRIVPAEDGSLVQSTLAVPMVAHDTVVGLAQFARTKGSEPFGDRDRDLAVELAARAAVCIDNARLYRREHERALILQRSLLPPGDPEASGLDIACRYLPGNAATGRPSEVGGDWFDVIELPGHRTALVVGDVMGRGLRAAVAMGELRTAVRTLAQLDLEPAEVLSQLDEIARGLGAPGGVQQATRAARRPREADLSEVYLATCVYAVYDSVTRRCTFANAGHLPPVLVEPGESALMLDVPPGLPLGVGGEPFEEVEVELPEGALLALYTDGLVESRDHPLDEGLQAFVGALTDPTLPLEDVCDQVLNTLGSHHGEDDIALLMARVQGLPSESVGDWTLPREPRSVGRAREYARAQLLAWDLEPLVDTTELLVSELVTNALRYGEGEIRLRLLLDRTLVCEVWDSGLVQPRRRRARDTDEGGRGLQLVGLLSAAWGSRRTPRGKTVWFELPLPGGDTRLTDPAEALLSLF</sequence>
<dbReference type="CDD" id="cd00130">
    <property type="entry name" value="PAS"/>
    <property type="match status" value="2"/>
</dbReference>
<dbReference type="SUPFAM" id="SSF81606">
    <property type="entry name" value="PP2C-like"/>
    <property type="match status" value="1"/>
</dbReference>
<dbReference type="InterPro" id="IPR003018">
    <property type="entry name" value="GAF"/>
</dbReference>
<dbReference type="InterPro" id="IPR001932">
    <property type="entry name" value="PPM-type_phosphatase-like_dom"/>
</dbReference>
<dbReference type="InterPro" id="IPR035965">
    <property type="entry name" value="PAS-like_dom_sf"/>
</dbReference>
<keyword evidence="1" id="KW-0378">Hydrolase</keyword>
<evidence type="ECO:0000256" key="1">
    <source>
        <dbReference type="ARBA" id="ARBA00022801"/>
    </source>
</evidence>
<dbReference type="InterPro" id="IPR000014">
    <property type="entry name" value="PAS"/>
</dbReference>
<dbReference type="FunFam" id="3.60.40.10:FF:000031">
    <property type="entry name" value="PAS sensor protein"/>
    <property type="match status" value="1"/>
</dbReference>